<sequence>MGVTDEIIVKTGDYETLKQNGEKYGFIIVKKLFTNLYLIRVSDRKETLQVANLLTMQKSVDFAHPNFIKKAIRR</sequence>
<dbReference type="AlphaFoldDB" id="A0A1W1E9F0"/>
<accession>A0A1W1E9F0</accession>
<dbReference type="EMBL" id="FPIB01000015">
    <property type="protein sequence ID" value="SFV90396.1"/>
    <property type="molecule type" value="Genomic_DNA"/>
</dbReference>
<name>A0A1W1E9F0_9ZZZZ</name>
<evidence type="ECO:0000313" key="1">
    <source>
        <dbReference type="EMBL" id="SFV90396.1"/>
    </source>
</evidence>
<protein>
    <submittedName>
        <fullName evidence="1">Uncharacterized protein</fullName>
    </submittedName>
</protein>
<reference evidence="1" key="1">
    <citation type="submission" date="2016-10" db="EMBL/GenBank/DDBJ databases">
        <authorList>
            <person name="de Groot N.N."/>
        </authorList>
    </citation>
    <scope>NUCLEOTIDE SEQUENCE</scope>
</reference>
<organism evidence="1">
    <name type="scientific">hydrothermal vent metagenome</name>
    <dbReference type="NCBI Taxonomy" id="652676"/>
    <lineage>
        <taxon>unclassified sequences</taxon>
        <taxon>metagenomes</taxon>
        <taxon>ecological metagenomes</taxon>
    </lineage>
</organism>
<proteinExistence type="predicted"/>
<gene>
    <name evidence="1" type="ORF">MNB_SV-4-750</name>
</gene>